<evidence type="ECO:0000256" key="4">
    <source>
        <dbReference type="PROSITE-ProRule" id="PRU00335"/>
    </source>
</evidence>
<dbReference type="SUPFAM" id="SSF46689">
    <property type="entry name" value="Homeodomain-like"/>
    <property type="match status" value="1"/>
</dbReference>
<dbReference type="PRINTS" id="PR00455">
    <property type="entry name" value="HTHTETR"/>
</dbReference>
<dbReference type="SUPFAM" id="SSF48498">
    <property type="entry name" value="Tetracyclin repressor-like, C-terminal domain"/>
    <property type="match status" value="1"/>
</dbReference>
<dbReference type="STRING" id="35622.SAMN04489764_0550"/>
<dbReference type="Gene3D" id="1.10.357.10">
    <property type="entry name" value="Tetracycline Repressor, domain 2"/>
    <property type="match status" value="1"/>
</dbReference>
<dbReference type="PANTHER" id="PTHR30055:SF148">
    <property type="entry name" value="TETR-FAMILY TRANSCRIPTIONAL REGULATOR"/>
    <property type="match status" value="1"/>
</dbReference>
<keyword evidence="3" id="KW-0804">Transcription</keyword>
<dbReference type="InterPro" id="IPR036271">
    <property type="entry name" value="Tet_transcr_reg_TetR-rel_C_sf"/>
</dbReference>
<evidence type="ECO:0000313" key="8">
    <source>
        <dbReference type="Proteomes" id="UP000217103"/>
    </source>
</evidence>
<gene>
    <name evidence="7" type="ORF">SAMN04489764_0550</name>
</gene>
<feature type="domain" description="HTH tetR-type" evidence="6">
    <location>
        <begin position="33"/>
        <end position="93"/>
    </location>
</feature>
<feature type="DNA-binding region" description="H-T-H motif" evidence="4">
    <location>
        <begin position="56"/>
        <end position="75"/>
    </location>
</feature>
<keyword evidence="1" id="KW-0805">Transcription regulation</keyword>
<organism evidence="7 8">
    <name type="scientific">Thermostaphylospora chromogena</name>
    <dbReference type="NCBI Taxonomy" id="35622"/>
    <lineage>
        <taxon>Bacteria</taxon>
        <taxon>Bacillati</taxon>
        <taxon>Actinomycetota</taxon>
        <taxon>Actinomycetes</taxon>
        <taxon>Streptosporangiales</taxon>
        <taxon>Thermomonosporaceae</taxon>
        <taxon>Thermostaphylospora</taxon>
    </lineage>
</organism>
<dbReference type="OrthoDB" id="9796019at2"/>
<dbReference type="Pfam" id="PF16859">
    <property type="entry name" value="TetR_C_11"/>
    <property type="match status" value="1"/>
</dbReference>
<dbReference type="InterPro" id="IPR011075">
    <property type="entry name" value="TetR_C"/>
</dbReference>
<dbReference type="InterPro" id="IPR009057">
    <property type="entry name" value="Homeodomain-like_sf"/>
</dbReference>
<dbReference type="Gene3D" id="1.10.10.60">
    <property type="entry name" value="Homeodomain-like"/>
    <property type="match status" value="1"/>
</dbReference>
<protein>
    <submittedName>
        <fullName evidence="7">DNA-binding transcriptional regulator, AcrR family</fullName>
    </submittedName>
</protein>
<evidence type="ECO:0000256" key="1">
    <source>
        <dbReference type="ARBA" id="ARBA00023015"/>
    </source>
</evidence>
<evidence type="ECO:0000256" key="2">
    <source>
        <dbReference type="ARBA" id="ARBA00023125"/>
    </source>
</evidence>
<evidence type="ECO:0000313" key="7">
    <source>
        <dbReference type="EMBL" id="SDQ40507.1"/>
    </source>
</evidence>
<name>A0A1H1ALJ4_9ACTN</name>
<dbReference type="PANTHER" id="PTHR30055">
    <property type="entry name" value="HTH-TYPE TRANSCRIPTIONAL REGULATOR RUTR"/>
    <property type="match status" value="1"/>
</dbReference>
<dbReference type="GO" id="GO:0003700">
    <property type="term" value="F:DNA-binding transcription factor activity"/>
    <property type="evidence" value="ECO:0007669"/>
    <property type="project" value="TreeGrafter"/>
</dbReference>
<dbReference type="Pfam" id="PF00440">
    <property type="entry name" value="TetR_N"/>
    <property type="match status" value="1"/>
</dbReference>
<accession>A0A1H1ALJ4</accession>
<evidence type="ECO:0000259" key="6">
    <source>
        <dbReference type="PROSITE" id="PS50977"/>
    </source>
</evidence>
<evidence type="ECO:0000256" key="5">
    <source>
        <dbReference type="SAM" id="MobiDB-lite"/>
    </source>
</evidence>
<dbReference type="EMBL" id="FNKK01000002">
    <property type="protein sequence ID" value="SDQ40507.1"/>
    <property type="molecule type" value="Genomic_DNA"/>
</dbReference>
<dbReference type="InterPro" id="IPR001647">
    <property type="entry name" value="HTH_TetR"/>
</dbReference>
<dbReference type="InterPro" id="IPR050109">
    <property type="entry name" value="HTH-type_TetR-like_transc_reg"/>
</dbReference>
<feature type="region of interest" description="Disordered" evidence="5">
    <location>
        <begin position="1"/>
        <end position="30"/>
    </location>
</feature>
<dbReference type="Proteomes" id="UP000217103">
    <property type="component" value="Unassembled WGS sequence"/>
</dbReference>
<evidence type="ECO:0000256" key="3">
    <source>
        <dbReference type="ARBA" id="ARBA00023163"/>
    </source>
</evidence>
<keyword evidence="2 4" id="KW-0238">DNA-binding</keyword>
<dbReference type="AlphaFoldDB" id="A0A1H1ALJ4"/>
<proteinExistence type="predicted"/>
<keyword evidence="8" id="KW-1185">Reference proteome</keyword>
<reference evidence="7 8" key="1">
    <citation type="submission" date="2016-10" db="EMBL/GenBank/DDBJ databases">
        <authorList>
            <person name="de Groot N.N."/>
        </authorList>
    </citation>
    <scope>NUCLEOTIDE SEQUENCE [LARGE SCALE GENOMIC DNA]</scope>
    <source>
        <strain evidence="7 8">DSM 43794</strain>
    </source>
</reference>
<dbReference type="PROSITE" id="PS50977">
    <property type="entry name" value="HTH_TETR_2"/>
    <property type="match status" value="1"/>
</dbReference>
<sequence length="228" mass="24605">MGPVQSARDHITGSIPAADRAAPGGRAGRPRSARIDTAVLDATFALLGEVGYVRLTLEEVARRAGTTKPAIYRRWPTRQRLVLAALARHLGEVNVPDTGCTMCDLGECLSLFLDAFRQMPPGVLGPLLAESAAEPELHAQFMTSLFDPPRAAVEQTLSRAVARGDLRADLDLALTVDMIASLVHYRVLFGHAPTDDAEIERAVETLLRGIATDYPSLLARSLAHPEHD</sequence>
<dbReference type="GO" id="GO:0000976">
    <property type="term" value="F:transcription cis-regulatory region binding"/>
    <property type="evidence" value="ECO:0007669"/>
    <property type="project" value="TreeGrafter"/>
</dbReference>